<feature type="transmembrane region" description="Helical" evidence="8">
    <location>
        <begin position="251"/>
        <end position="273"/>
    </location>
</feature>
<evidence type="ECO:0000256" key="8">
    <source>
        <dbReference type="RuleBase" id="RU079119"/>
    </source>
</evidence>
<evidence type="ECO:0000256" key="4">
    <source>
        <dbReference type="ARBA" id="ARBA00022692"/>
    </source>
</evidence>
<dbReference type="Pfam" id="PF01529">
    <property type="entry name" value="DHHC"/>
    <property type="match status" value="1"/>
</dbReference>
<dbReference type="InterPro" id="IPR001594">
    <property type="entry name" value="Palmitoyltrfase_DHHC"/>
</dbReference>
<evidence type="ECO:0000313" key="10">
    <source>
        <dbReference type="EMBL" id="OAE20584.1"/>
    </source>
</evidence>
<keyword evidence="6 8" id="KW-0472">Membrane</keyword>
<dbReference type="AlphaFoldDB" id="A0A176VI42"/>
<feature type="transmembrane region" description="Helical" evidence="8">
    <location>
        <begin position="189"/>
        <end position="222"/>
    </location>
</feature>
<proteinExistence type="inferred from homology"/>
<keyword evidence="4 8" id="KW-0812">Transmembrane</keyword>
<evidence type="ECO:0000313" key="11">
    <source>
        <dbReference type="Proteomes" id="UP000077202"/>
    </source>
</evidence>
<gene>
    <name evidence="10" type="ORF">AXG93_3873s1420</name>
</gene>
<feature type="domain" description="Palmitoyltransferase DHHC" evidence="9">
    <location>
        <begin position="94"/>
        <end position="231"/>
    </location>
</feature>
<keyword evidence="3 8" id="KW-0808">Transferase</keyword>
<dbReference type="InterPro" id="IPR039859">
    <property type="entry name" value="PFA4/ZDH16/20/ERF2-like"/>
</dbReference>
<dbReference type="GO" id="GO:0019706">
    <property type="term" value="F:protein-cysteine S-palmitoyltransferase activity"/>
    <property type="evidence" value="ECO:0007669"/>
    <property type="project" value="UniProtKB-EC"/>
</dbReference>
<dbReference type="PROSITE" id="PS50216">
    <property type="entry name" value="DHHC"/>
    <property type="match status" value="1"/>
</dbReference>
<evidence type="ECO:0000256" key="1">
    <source>
        <dbReference type="ARBA" id="ARBA00004141"/>
    </source>
</evidence>
<dbReference type="PANTHER" id="PTHR12246">
    <property type="entry name" value="PALMITOYLTRANSFERASE ZDHHC16"/>
    <property type="match status" value="1"/>
</dbReference>
<comment type="caution">
    <text evidence="10">The sequence shown here is derived from an EMBL/GenBank/DDBJ whole genome shotgun (WGS) entry which is preliminary data.</text>
</comment>
<dbReference type="GO" id="GO:0016020">
    <property type="term" value="C:membrane"/>
    <property type="evidence" value="ECO:0007669"/>
    <property type="project" value="UniProtKB-SubCell"/>
</dbReference>
<evidence type="ECO:0000256" key="2">
    <source>
        <dbReference type="ARBA" id="ARBA00008574"/>
    </source>
</evidence>
<dbReference type="EMBL" id="LVLJ01003602">
    <property type="protein sequence ID" value="OAE20584.1"/>
    <property type="molecule type" value="Genomic_DNA"/>
</dbReference>
<accession>A0A176VI42</accession>
<evidence type="ECO:0000256" key="6">
    <source>
        <dbReference type="ARBA" id="ARBA00023136"/>
    </source>
</evidence>
<feature type="transmembrane region" description="Helical" evidence="8">
    <location>
        <begin position="7"/>
        <end position="30"/>
    </location>
</feature>
<evidence type="ECO:0000256" key="5">
    <source>
        <dbReference type="ARBA" id="ARBA00022989"/>
    </source>
</evidence>
<keyword evidence="11" id="KW-1185">Reference proteome</keyword>
<organism evidence="10 11">
    <name type="scientific">Marchantia polymorpha subsp. ruderalis</name>
    <dbReference type="NCBI Taxonomy" id="1480154"/>
    <lineage>
        <taxon>Eukaryota</taxon>
        <taxon>Viridiplantae</taxon>
        <taxon>Streptophyta</taxon>
        <taxon>Embryophyta</taxon>
        <taxon>Marchantiophyta</taxon>
        <taxon>Marchantiopsida</taxon>
        <taxon>Marchantiidae</taxon>
        <taxon>Marchantiales</taxon>
        <taxon>Marchantiaceae</taxon>
        <taxon>Marchantia</taxon>
    </lineage>
</organism>
<protein>
    <recommendedName>
        <fullName evidence="8">S-acyltransferase</fullName>
        <ecNumber evidence="8">2.3.1.225</ecNumber>
    </recommendedName>
    <alternativeName>
        <fullName evidence="8">Palmitoyltransferase</fullName>
    </alternativeName>
</protein>
<name>A0A176VI42_MARPO</name>
<comment type="catalytic activity">
    <reaction evidence="8">
        <text>L-cysteinyl-[protein] + hexadecanoyl-CoA = S-hexadecanoyl-L-cysteinyl-[protein] + CoA</text>
        <dbReference type="Rhea" id="RHEA:36683"/>
        <dbReference type="Rhea" id="RHEA-COMP:10131"/>
        <dbReference type="Rhea" id="RHEA-COMP:11032"/>
        <dbReference type="ChEBI" id="CHEBI:29950"/>
        <dbReference type="ChEBI" id="CHEBI:57287"/>
        <dbReference type="ChEBI" id="CHEBI:57379"/>
        <dbReference type="ChEBI" id="CHEBI:74151"/>
        <dbReference type="EC" id="2.3.1.225"/>
    </reaction>
</comment>
<evidence type="ECO:0000256" key="7">
    <source>
        <dbReference type="ARBA" id="ARBA00023315"/>
    </source>
</evidence>
<dbReference type="Proteomes" id="UP000077202">
    <property type="component" value="Unassembled WGS sequence"/>
</dbReference>
<feature type="transmembrane region" description="Helical" evidence="8">
    <location>
        <begin position="140"/>
        <end position="164"/>
    </location>
</feature>
<keyword evidence="7 8" id="KW-0012">Acyltransferase</keyword>
<evidence type="ECO:0000259" key="9">
    <source>
        <dbReference type="Pfam" id="PF01529"/>
    </source>
</evidence>
<reference evidence="10" key="1">
    <citation type="submission" date="2016-03" db="EMBL/GenBank/DDBJ databases">
        <title>Mechanisms controlling the formation of the plant cell surface in tip-growing cells are functionally conserved among land plants.</title>
        <authorList>
            <person name="Honkanen S."/>
            <person name="Jones V.A."/>
            <person name="Morieri G."/>
            <person name="Champion C."/>
            <person name="Hetherington A.J."/>
            <person name="Kelly S."/>
            <person name="Saint-Marcoux D."/>
            <person name="Proust H."/>
            <person name="Prescott H."/>
            <person name="Dolan L."/>
        </authorList>
    </citation>
    <scope>NUCLEOTIDE SEQUENCE [LARGE SCALE GENOMIC DNA]</scope>
    <source>
        <tissue evidence="10">Whole gametophyte</tissue>
    </source>
</reference>
<dbReference type="EC" id="2.3.1.225" evidence="8"/>
<keyword evidence="5 8" id="KW-1133">Transmembrane helix</keyword>
<comment type="similarity">
    <text evidence="2 8">Belongs to the DHHC palmitoyltransferase family.</text>
</comment>
<sequence>MGFRRFLSLPVAVVLVLIGFVYHTVVFLVIEPWLSLSTAPGLFNALFFTGLGVMAVLCYVIAVLKDPGRIPLSYMPDLEDSGVALHEVKRKGGDLRYCQKCAHYKPPRAHHCRVCKRCVLRMDHHCVWINNCVGHNNYKAFFLFVLYVVAACIHALILLGGQAIQELGADSEMQNTDALPKGMPVSSSLAFSAIVKVVCAVVLVPLLVAVTVLLAWHVYLLLHNKTTIEYHEGVRARWLAEKAGHHYRHPYDLGVVSNIVTLLGPSATFWFIPTATGHVGSGFKFGLFVLSATMWWSAGYAYLARVLKKMKHACIGLKAVLSWGNRNSQYKSPSPLVSLVPVYLPFELYLLIHYP</sequence>
<feature type="transmembrane region" description="Helical" evidence="8">
    <location>
        <begin position="285"/>
        <end position="303"/>
    </location>
</feature>
<evidence type="ECO:0000256" key="3">
    <source>
        <dbReference type="ARBA" id="ARBA00022679"/>
    </source>
</evidence>
<comment type="domain">
    <text evidence="8">The DHHC domain is required for palmitoyltransferase activity.</text>
</comment>
<feature type="transmembrane region" description="Helical" evidence="8">
    <location>
        <begin position="42"/>
        <end position="64"/>
    </location>
</feature>
<comment type="subcellular location">
    <subcellularLocation>
        <location evidence="1">Membrane</location>
        <topology evidence="1">Multi-pass membrane protein</topology>
    </subcellularLocation>
</comment>